<sequence>MTPFFACDKINQFHHSQRALRTSTQILFGLTSKLYLQSCVLAEIGFHSNIARQNFEPNRWHSRLTCGGQGQVTVMSAVGSVRNGKVEGHGGLGKGLEWSNLVGILPQTDKMVILVY</sequence>
<evidence type="ECO:0000313" key="2">
    <source>
        <dbReference type="WBParaSite" id="Pan_g19534.t1"/>
    </source>
</evidence>
<accession>A0A7E4VD09</accession>
<name>A0A7E4VD09_PANRE</name>
<dbReference type="WBParaSite" id="Pan_g19534.t1">
    <property type="protein sequence ID" value="Pan_g19534.t1"/>
    <property type="gene ID" value="Pan_g19534"/>
</dbReference>
<proteinExistence type="predicted"/>
<reference evidence="2" key="2">
    <citation type="submission" date="2020-10" db="UniProtKB">
        <authorList>
            <consortium name="WormBaseParasite"/>
        </authorList>
    </citation>
    <scope>IDENTIFICATION</scope>
</reference>
<reference evidence="1" key="1">
    <citation type="journal article" date="2013" name="Genetics">
        <title>The draft genome and transcriptome of Panagrellus redivivus are shaped by the harsh demands of a free-living lifestyle.</title>
        <authorList>
            <person name="Srinivasan J."/>
            <person name="Dillman A.R."/>
            <person name="Macchietto M.G."/>
            <person name="Heikkinen L."/>
            <person name="Lakso M."/>
            <person name="Fracchia K.M."/>
            <person name="Antoshechkin I."/>
            <person name="Mortazavi A."/>
            <person name="Wong G."/>
            <person name="Sternberg P.W."/>
        </authorList>
    </citation>
    <scope>NUCLEOTIDE SEQUENCE [LARGE SCALE GENOMIC DNA]</scope>
    <source>
        <strain evidence="1">MT8872</strain>
    </source>
</reference>
<protein>
    <submittedName>
        <fullName evidence="2">Uncharacterized protein</fullName>
    </submittedName>
</protein>
<evidence type="ECO:0000313" key="1">
    <source>
        <dbReference type="Proteomes" id="UP000492821"/>
    </source>
</evidence>
<dbReference type="Proteomes" id="UP000492821">
    <property type="component" value="Unassembled WGS sequence"/>
</dbReference>
<dbReference type="AlphaFoldDB" id="A0A7E4VD09"/>
<keyword evidence="1" id="KW-1185">Reference proteome</keyword>
<organism evidence="1 2">
    <name type="scientific">Panagrellus redivivus</name>
    <name type="common">Microworm</name>
    <dbReference type="NCBI Taxonomy" id="6233"/>
    <lineage>
        <taxon>Eukaryota</taxon>
        <taxon>Metazoa</taxon>
        <taxon>Ecdysozoa</taxon>
        <taxon>Nematoda</taxon>
        <taxon>Chromadorea</taxon>
        <taxon>Rhabditida</taxon>
        <taxon>Tylenchina</taxon>
        <taxon>Panagrolaimomorpha</taxon>
        <taxon>Panagrolaimoidea</taxon>
        <taxon>Panagrolaimidae</taxon>
        <taxon>Panagrellus</taxon>
    </lineage>
</organism>